<gene>
    <name evidence="2" type="ORF">H6G95_27850</name>
</gene>
<sequence>MTTQELQSDQKPPIPPLPPHKWWQWIIVYPTIITILVGAIDNFVPMIQASWATKRFVGNSEEATGIIQ</sequence>
<keyword evidence="1" id="KW-0472">Membrane</keyword>
<name>A0ABR8F4Z8_NOSLI</name>
<feature type="transmembrane region" description="Helical" evidence="1">
    <location>
        <begin position="22"/>
        <end position="44"/>
    </location>
</feature>
<keyword evidence="1" id="KW-0812">Transmembrane</keyword>
<reference evidence="2 3" key="1">
    <citation type="journal article" date="2020" name="ISME J.">
        <title>Comparative genomics reveals insights into cyanobacterial evolution and habitat adaptation.</title>
        <authorList>
            <person name="Chen M.Y."/>
            <person name="Teng W.K."/>
            <person name="Zhao L."/>
            <person name="Hu C.X."/>
            <person name="Zhou Y.K."/>
            <person name="Han B.P."/>
            <person name="Song L.R."/>
            <person name="Shu W.S."/>
        </authorList>
    </citation>
    <scope>NUCLEOTIDE SEQUENCE [LARGE SCALE GENOMIC DNA]</scope>
    <source>
        <strain evidence="2 3">FACHB-391</strain>
    </source>
</reference>
<dbReference type="Proteomes" id="UP000604661">
    <property type="component" value="Unassembled WGS sequence"/>
</dbReference>
<organism evidence="2 3">
    <name type="scientific">Nostoc linckia FACHB-391</name>
    <dbReference type="NCBI Taxonomy" id="2692906"/>
    <lineage>
        <taxon>Bacteria</taxon>
        <taxon>Bacillati</taxon>
        <taxon>Cyanobacteriota</taxon>
        <taxon>Cyanophyceae</taxon>
        <taxon>Nostocales</taxon>
        <taxon>Nostocaceae</taxon>
        <taxon>Nostoc</taxon>
    </lineage>
</organism>
<evidence type="ECO:0008006" key="4">
    <source>
        <dbReference type="Google" id="ProtNLM"/>
    </source>
</evidence>
<proteinExistence type="predicted"/>
<keyword evidence="3" id="KW-1185">Reference proteome</keyword>
<dbReference type="EMBL" id="JACJTE010000047">
    <property type="protein sequence ID" value="MBD2564352.1"/>
    <property type="molecule type" value="Genomic_DNA"/>
</dbReference>
<evidence type="ECO:0000313" key="3">
    <source>
        <dbReference type="Proteomes" id="UP000604661"/>
    </source>
</evidence>
<dbReference type="RefSeq" id="WP_190898970.1">
    <property type="nucleotide sequence ID" value="NZ_JACJTE010000047.1"/>
</dbReference>
<accession>A0ABR8F4Z8</accession>
<keyword evidence="1" id="KW-1133">Transmembrane helix</keyword>
<protein>
    <recommendedName>
        <fullName evidence="4">MFS transporter</fullName>
    </recommendedName>
</protein>
<evidence type="ECO:0000313" key="2">
    <source>
        <dbReference type="EMBL" id="MBD2564352.1"/>
    </source>
</evidence>
<evidence type="ECO:0000256" key="1">
    <source>
        <dbReference type="SAM" id="Phobius"/>
    </source>
</evidence>
<comment type="caution">
    <text evidence="2">The sequence shown here is derived from an EMBL/GenBank/DDBJ whole genome shotgun (WGS) entry which is preliminary data.</text>
</comment>